<accession>A0A851N9L5</accession>
<dbReference type="GO" id="GO:0016887">
    <property type="term" value="F:ATP hydrolysis activity"/>
    <property type="evidence" value="ECO:0007669"/>
    <property type="project" value="InterPro"/>
</dbReference>
<feature type="non-terminal residue" evidence="1">
    <location>
        <position position="1"/>
    </location>
</feature>
<protein>
    <submittedName>
        <fullName evidence="1">CRNS1 synthase</fullName>
    </submittedName>
</protein>
<evidence type="ECO:0000313" key="2">
    <source>
        <dbReference type="Proteomes" id="UP000613066"/>
    </source>
</evidence>
<dbReference type="PANTHER" id="PTHR48066">
    <property type="entry name" value="CARNOSINE SYNTHASE 1"/>
    <property type="match status" value="1"/>
</dbReference>
<dbReference type="InterPro" id="IPR031046">
    <property type="entry name" value="CARNS1"/>
</dbReference>
<feature type="non-terminal residue" evidence="1">
    <location>
        <position position="210"/>
    </location>
</feature>
<gene>
    <name evidence="1" type="primary">Carns1_1</name>
    <name evidence="1" type="ORF">PENPIL_R15594</name>
</gene>
<dbReference type="AlphaFoldDB" id="A0A851N9L5"/>
<dbReference type="GO" id="GO:0102102">
    <property type="term" value="F:homocarnosine synthase activity"/>
    <property type="evidence" value="ECO:0007669"/>
    <property type="project" value="TreeGrafter"/>
</dbReference>
<comment type="caution">
    <text evidence="1">The sequence shown here is derived from an EMBL/GenBank/DDBJ whole genome shotgun (WGS) entry which is preliminary data.</text>
</comment>
<sequence>LPCPSPPGSAALQPPTALRICTVLCCSWGEQPRLCQAACALGRAEAPVRHGAALPLSLDSALQLRGLGDAGQRRAVAERLQEHAEAAMAAVMAAEAELSPEQRGGAHARTDVLGVDFLLTAAGDALELVAMSTNCGRCLETCALLEAMGRDVGQPPGDMARLVAECLLHRAQRHLVRGCDVLLVGAGGVGKSFVWEAAREYGLRVSGAGS</sequence>
<reference evidence="1" key="1">
    <citation type="submission" date="2019-09" db="EMBL/GenBank/DDBJ databases">
        <title>Bird 10,000 Genomes (B10K) Project - Family phase.</title>
        <authorList>
            <person name="Zhang G."/>
        </authorList>
    </citation>
    <scope>NUCLEOTIDE SEQUENCE</scope>
    <source>
        <strain evidence="1">B10K-DU-001-08</strain>
        <tissue evidence="1">Muscle</tissue>
    </source>
</reference>
<organism evidence="1 2">
    <name type="scientific">Penelope pileata</name>
    <dbReference type="NCBI Taxonomy" id="1118817"/>
    <lineage>
        <taxon>Eukaryota</taxon>
        <taxon>Metazoa</taxon>
        <taxon>Chordata</taxon>
        <taxon>Craniata</taxon>
        <taxon>Vertebrata</taxon>
        <taxon>Euteleostomi</taxon>
        <taxon>Archelosauria</taxon>
        <taxon>Archosauria</taxon>
        <taxon>Dinosauria</taxon>
        <taxon>Saurischia</taxon>
        <taxon>Theropoda</taxon>
        <taxon>Coelurosauria</taxon>
        <taxon>Aves</taxon>
        <taxon>Neognathae</taxon>
        <taxon>Galloanserae</taxon>
        <taxon>Galliformes</taxon>
        <taxon>Cracidae</taxon>
        <taxon>Penelope</taxon>
    </lineage>
</organism>
<evidence type="ECO:0000313" key="1">
    <source>
        <dbReference type="EMBL" id="NXC39799.1"/>
    </source>
</evidence>
<name>A0A851N9L5_9GALL</name>
<keyword evidence="2" id="KW-1185">Reference proteome</keyword>
<dbReference type="GO" id="GO:0035499">
    <property type="term" value="P:carnosine biosynthetic process"/>
    <property type="evidence" value="ECO:0007669"/>
    <property type="project" value="InterPro"/>
</dbReference>
<dbReference type="OrthoDB" id="434648at2759"/>
<dbReference type="Proteomes" id="UP000613066">
    <property type="component" value="Unassembled WGS sequence"/>
</dbReference>
<dbReference type="GO" id="GO:0047730">
    <property type="term" value="F:carnosine synthase activity"/>
    <property type="evidence" value="ECO:0007669"/>
    <property type="project" value="InterPro"/>
</dbReference>
<proteinExistence type="predicted"/>
<dbReference type="PANTHER" id="PTHR48066:SF1">
    <property type="entry name" value="CARNOSINE SYNTHASE 1"/>
    <property type="match status" value="1"/>
</dbReference>
<dbReference type="EMBL" id="WBMW01001096">
    <property type="protein sequence ID" value="NXC39799.1"/>
    <property type="molecule type" value="Genomic_DNA"/>
</dbReference>